<dbReference type="InterPro" id="IPR032675">
    <property type="entry name" value="LRR_dom_sf"/>
</dbReference>
<evidence type="ECO:0000313" key="2">
    <source>
        <dbReference type="EMBL" id="KAI3943796.1"/>
    </source>
</evidence>
<evidence type="ECO:0000259" key="1">
    <source>
        <dbReference type="SMART" id="SM00579"/>
    </source>
</evidence>
<dbReference type="InterPro" id="IPR050232">
    <property type="entry name" value="FBL13/AtMIF1-like"/>
</dbReference>
<dbReference type="Gene3D" id="3.80.10.10">
    <property type="entry name" value="Ribonuclease Inhibitor"/>
    <property type="match status" value="1"/>
</dbReference>
<feature type="domain" description="FBD" evidence="1">
    <location>
        <begin position="246"/>
        <end position="320"/>
    </location>
</feature>
<name>A0AAD4XTR0_9MAGN</name>
<dbReference type="InterPro" id="IPR006566">
    <property type="entry name" value="FBD"/>
</dbReference>
<keyword evidence="3" id="KW-1185">Reference proteome</keyword>
<organism evidence="2 3">
    <name type="scientific">Papaver atlanticum</name>
    <dbReference type="NCBI Taxonomy" id="357466"/>
    <lineage>
        <taxon>Eukaryota</taxon>
        <taxon>Viridiplantae</taxon>
        <taxon>Streptophyta</taxon>
        <taxon>Embryophyta</taxon>
        <taxon>Tracheophyta</taxon>
        <taxon>Spermatophyta</taxon>
        <taxon>Magnoliopsida</taxon>
        <taxon>Ranunculales</taxon>
        <taxon>Papaveraceae</taxon>
        <taxon>Papaveroideae</taxon>
        <taxon>Papaver</taxon>
    </lineage>
</organism>
<evidence type="ECO:0000313" key="3">
    <source>
        <dbReference type="Proteomes" id="UP001202328"/>
    </source>
</evidence>
<dbReference type="Pfam" id="PF08387">
    <property type="entry name" value="FBD"/>
    <property type="match status" value="1"/>
</dbReference>
<dbReference type="SMART" id="SM00579">
    <property type="entry name" value="FBD"/>
    <property type="match status" value="1"/>
</dbReference>
<dbReference type="InterPro" id="IPR055411">
    <property type="entry name" value="LRR_FXL15/At3g58940/PEG3-like"/>
</dbReference>
<reference evidence="2" key="1">
    <citation type="submission" date="2022-04" db="EMBL/GenBank/DDBJ databases">
        <title>A functionally conserved STORR gene fusion in Papaver species that diverged 16.8 million years ago.</title>
        <authorList>
            <person name="Catania T."/>
        </authorList>
    </citation>
    <scope>NUCLEOTIDE SEQUENCE</scope>
    <source>
        <strain evidence="2">S-188037</strain>
    </source>
</reference>
<dbReference type="EMBL" id="JAJJMB010004170">
    <property type="protein sequence ID" value="KAI3943796.1"/>
    <property type="molecule type" value="Genomic_DNA"/>
</dbReference>
<dbReference type="PANTHER" id="PTHR31900:SF27">
    <property type="entry name" value="FBD DOMAIN-CONTAINING PROTEIN"/>
    <property type="match status" value="1"/>
</dbReference>
<dbReference type="Proteomes" id="UP001202328">
    <property type="component" value="Unassembled WGS sequence"/>
</dbReference>
<comment type="caution">
    <text evidence="2">The sequence shown here is derived from an EMBL/GenBank/DDBJ whole genome shotgun (WGS) entry which is preliminary data.</text>
</comment>
<sequence>MGTGRGEANPSMHWDGTRRSRVKHALGRAYEIPERLLNCKSLKKLTMYAYGNARYADVILPRSMNLPQLKFLSFTGLSISDVESSKRLFSSCPVLETLKISDCDIRTDNQKNLIVDSLSAKKFLYIDYRHRHLQPRNNPTANIIKLHAPNLEQFTCRWSSLYGENNDIISGFLEVLSQAPDLLDCQPPRFSNLQHLGLEMWSTRGCLRAIAYLLSISPNIVTMVLESKETNLVDIGDGWEAGLPLQGMLSHLEYVRIEEVEGCDAELKLLSFLLQNASVLEEVVLYPRATIESPDRVSKQFGDKLRALPRASHGSELCGQQQIRNQQQMLLYLNNEKTRLLLRDPSRYLQPPLDILGTSESLCSALQPTSLRDGVL</sequence>
<dbReference type="PANTHER" id="PTHR31900">
    <property type="entry name" value="F-BOX/RNI SUPERFAMILY PROTEIN-RELATED"/>
    <property type="match status" value="1"/>
</dbReference>
<proteinExistence type="predicted"/>
<dbReference type="SUPFAM" id="SSF52047">
    <property type="entry name" value="RNI-like"/>
    <property type="match status" value="1"/>
</dbReference>
<protein>
    <recommendedName>
        <fullName evidence="1">FBD domain-containing protein</fullName>
    </recommendedName>
</protein>
<gene>
    <name evidence="2" type="ORF">MKW98_004301</name>
</gene>
<dbReference type="AlphaFoldDB" id="A0AAD4XTR0"/>
<dbReference type="Pfam" id="PF24758">
    <property type="entry name" value="LRR_At5g56370"/>
    <property type="match status" value="1"/>
</dbReference>
<accession>A0AAD4XTR0</accession>